<protein>
    <submittedName>
        <fullName evidence="6">Protein containing LysR, substrate-binding</fullName>
    </submittedName>
</protein>
<gene>
    <name evidence="6" type="ORF">THIOM_003066</name>
</gene>
<dbReference type="SUPFAM" id="SSF53850">
    <property type="entry name" value="Periplasmic binding protein-like II"/>
    <property type="match status" value="1"/>
</dbReference>
<dbReference type="Proteomes" id="UP000076962">
    <property type="component" value="Unassembled WGS sequence"/>
</dbReference>
<dbReference type="InterPro" id="IPR036390">
    <property type="entry name" value="WH_DNA-bd_sf"/>
</dbReference>
<keyword evidence="7" id="KW-1185">Reference proteome</keyword>
<dbReference type="InterPro" id="IPR036388">
    <property type="entry name" value="WH-like_DNA-bd_sf"/>
</dbReference>
<dbReference type="InterPro" id="IPR000847">
    <property type="entry name" value="LysR_HTH_N"/>
</dbReference>
<sequence>MTKPKTTLEQWRILQAVVDYGGYVQAAEKLHRSHSSLNHAVNKLQQQLGVELLEVKGRKAVLTPAGQVLLRRSRQLTQDVFALEALADSLNLGWEPEILLSVESIYPKHYLLPALQTFYLKSRGCRLKIVENVITGSDEAITQHKADIVICSLVPTGYMSEPLSNVIHFYPVAHPQHRLFQLPQPITEQELKRELQIVIADTATQLQKKTIGWLEAEQRWTVDNFVTAIDILKTGLGFCWVPEHFIQTALTQGDLKRLQIRDCSYSQANFYLVLPQPDKIGPATRILAQLLIQHGRSEST</sequence>
<dbReference type="PANTHER" id="PTHR30126:SF88">
    <property type="entry name" value="TRANSCRIPTIONAL REGULATOR-RELATED"/>
    <property type="match status" value="1"/>
</dbReference>
<accession>A0A0A6NYP9</accession>
<feature type="domain" description="HTH lysR-type" evidence="5">
    <location>
        <begin position="6"/>
        <end position="63"/>
    </location>
</feature>
<comment type="similarity">
    <text evidence="1">Belongs to the LysR transcriptional regulatory family.</text>
</comment>
<dbReference type="AlphaFoldDB" id="A0A0A6NYP9"/>
<dbReference type="InterPro" id="IPR005119">
    <property type="entry name" value="LysR_subst-bd"/>
</dbReference>
<evidence type="ECO:0000256" key="2">
    <source>
        <dbReference type="ARBA" id="ARBA00023015"/>
    </source>
</evidence>
<dbReference type="GO" id="GO:0000976">
    <property type="term" value="F:transcription cis-regulatory region binding"/>
    <property type="evidence" value="ECO:0007669"/>
    <property type="project" value="TreeGrafter"/>
</dbReference>
<dbReference type="Pfam" id="PF00126">
    <property type="entry name" value="HTH_1"/>
    <property type="match status" value="1"/>
</dbReference>
<comment type="caution">
    <text evidence="6">The sequence shown here is derived from an EMBL/GenBank/DDBJ whole genome shotgun (WGS) entry which is preliminary data.</text>
</comment>
<keyword evidence="2" id="KW-0805">Transcription regulation</keyword>
<evidence type="ECO:0000256" key="3">
    <source>
        <dbReference type="ARBA" id="ARBA00023125"/>
    </source>
</evidence>
<keyword evidence="4" id="KW-0804">Transcription</keyword>
<dbReference type="Gene3D" id="1.10.10.10">
    <property type="entry name" value="Winged helix-like DNA-binding domain superfamily/Winged helix DNA-binding domain"/>
    <property type="match status" value="1"/>
</dbReference>
<dbReference type="SUPFAM" id="SSF46785">
    <property type="entry name" value="Winged helix' DNA-binding domain"/>
    <property type="match status" value="1"/>
</dbReference>
<evidence type="ECO:0000256" key="1">
    <source>
        <dbReference type="ARBA" id="ARBA00009437"/>
    </source>
</evidence>
<dbReference type="PATRIC" id="fig|1003181.4.peg.4127"/>
<dbReference type="GO" id="GO:0003700">
    <property type="term" value="F:DNA-binding transcription factor activity"/>
    <property type="evidence" value="ECO:0007669"/>
    <property type="project" value="InterPro"/>
</dbReference>
<organism evidence="6 7">
    <name type="scientific">Candidatus Thiomargarita nelsonii</name>
    <dbReference type="NCBI Taxonomy" id="1003181"/>
    <lineage>
        <taxon>Bacteria</taxon>
        <taxon>Pseudomonadati</taxon>
        <taxon>Pseudomonadota</taxon>
        <taxon>Gammaproteobacteria</taxon>
        <taxon>Thiotrichales</taxon>
        <taxon>Thiotrichaceae</taxon>
        <taxon>Thiomargarita</taxon>
    </lineage>
</organism>
<name>A0A0A6NYP9_9GAMM</name>
<proteinExistence type="inferred from homology"/>
<evidence type="ECO:0000256" key="4">
    <source>
        <dbReference type="ARBA" id="ARBA00023163"/>
    </source>
</evidence>
<dbReference type="EMBL" id="LUTY01001818">
    <property type="protein sequence ID" value="OAD21172.1"/>
    <property type="molecule type" value="Genomic_DNA"/>
</dbReference>
<dbReference type="PANTHER" id="PTHR30126">
    <property type="entry name" value="HTH-TYPE TRANSCRIPTIONAL REGULATOR"/>
    <property type="match status" value="1"/>
</dbReference>
<dbReference type="Pfam" id="PF03466">
    <property type="entry name" value="LysR_substrate"/>
    <property type="match status" value="1"/>
</dbReference>
<dbReference type="PROSITE" id="PS50931">
    <property type="entry name" value="HTH_LYSR"/>
    <property type="match status" value="1"/>
</dbReference>
<evidence type="ECO:0000313" key="7">
    <source>
        <dbReference type="Proteomes" id="UP000076962"/>
    </source>
</evidence>
<reference evidence="6 7" key="1">
    <citation type="submission" date="2016-05" db="EMBL/GenBank/DDBJ databases">
        <title>Single-cell genome of chain-forming Candidatus Thiomargarita nelsonii and comparison to other large sulfur-oxidizing bacteria.</title>
        <authorList>
            <person name="Winkel M."/>
            <person name="Salman V."/>
            <person name="Woyke T."/>
            <person name="Schulz-Vogt H."/>
            <person name="Richter M."/>
            <person name="Flood B."/>
            <person name="Bailey J."/>
            <person name="Amann R."/>
            <person name="Mussmann M."/>
        </authorList>
    </citation>
    <scope>NUCLEOTIDE SEQUENCE [LARGE SCALE GENOMIC DNA]</scope>
    <source>
        <strain evidence="6 7">THI036</strain>
    </source>
</reference>
<dbReference type="Gene3D" id="3.40.190.290">
    <property type="match status" value="1"/>
</dbReference>
<evidence type="ECO:0000313" key="6">
    <source>
        <dbReference type="EMBL" id="OAD21172.1"/>
    </source>
</evidence>
<keyword evidence="3" id="KW-0238">DNA-binding</keyword>
<evidence type="ECO:0000259" key="5">
    <source>
        <dbReference type="PROSITE" id="PS50931"/>
    </source>
</evidence>